<evidence type="ECO:0000256" key="3">
    <source>
        <dbReference type="ARBA" id="ARBA00022475"/>
    </source>
</evidence>
<evidence type="ECO:0000256" key="5">
    <source>
        <dbReference type="ARBA" id="ARBA00023136"/>
    </source>
</evidence>
<feature type="domain" description="ABC transporter substrate-binding protein PnrA-like" evidence="8">
    <location>
        <begin position="43"/>
        <end position="348"/>
    </location>
</feature>
<dbReference type="PROSITE" id="PS51257">
    <property type="entry name" value="PROKAR_LIPOPROTEIN"/>
    <property type="match status" value="1"/>
</dbReference>
<keyword evidence="5" id="KW-0472">Membrane</keyword>
<dbReference type="InterPro" id="IPR050957">
    <property type="entry name" value="BMP_lipoprotein"/>
</dbReference>
<comment type="caution">
    <text evidence="9">The sequence shown here is derived from an EMBL/GenBank/DDBJ whole genome shotgun (WGS) entry which is preliminary data.</text>
</comment>
<dbReference type="OrthoDB" id="9784230at2"/>
<evidence type="ECO:0000256" key="6">
    <source>
        <dbReference type="ARBA" id="ARBA00023288"/>
    </source>
</evidence>
<dbReference type="Gene3D" id="3.40.50.2300">
    <property type="match status" value="2"/>
</dbReference>
<dbReference type="PANTHER" id="PTHR34296">
    <property type="entry name" value="TRANSCRIPTIONAL ACTIVATOR PROTEIN MED"/>
    <property type="match status" value="1"/>
</dbReference>
<dbReference type="GO" id="GO:0005886">
    <property type="term" value="C:plasma membrane"/>
    <property type="evidence" value="ECO:0007669"/>
    <property type="project" value="UniProtKB-SubCell"/>
</dbReference>
<dbReference type="InterPro" id="IPR028082">
    <property type="entry name" value="Peripla_BP_I"/>
</dbReference>
<keyword evidence="6" id="KW-0449">Lipoprotein</keyword>
<dbReference type="EMBL" id="NGJY01000002">
    <property type="protein sequence ID" value="RSU03650.1"/>
    <property type="molecule type" value="Genomic_DNA"/>
</dbReference>
<evidence type="ECO:0000313" key="10">
    <source>
        <dbReference type="Proteomes" id="UP000287101"/>
    </source>
</evidence>
<proteinExistence type="inferred from homology"/>
<dbReference type="CDD" id="cd06354">
    <property type="entry name" value="PBP1_PrnA-like"/>
    <property type="match status" value="1"/>
</dbReference>
<dbReference type="Proteomes" id="UP000287101">
    <property type="component" value="Unassembled WGS sequence"/>
</dbReference>
<evidence type="ECO:0000256" key="2">
    <source>
        <dbReference type="ARBA" id="ARBA00008610"/>
    </source>
</evidence>
<dbReference type="Pfam" id="PF02608">
    <property type="entry name" value="Bmp"/>
    <property type="match status" value="1"/>
</dbReference>
<gene>
    <name evidence="9" type="ORF">CBF31_08035</name>
</gene>
<evidence type="ECO:0000256" key="7">
    <source>
        <dbReference type="SAM" id="SignalP"/>
    </source>
</evidence>
<name>A0A430A950_9ENTE</name>
<feature type="chain" id="PRO_5039653755" evidence="7">
    <location>
        <begin position="23"/>
        <end position="353"/>
    </location>
</feature>
<dbReference type="SUPFAM" id="SSF53822">
    <property type="entry name" value="Periplasmic binding protein-like I"/>
    <property type="match status" value="1"/>
</dbReference>
<dbReference type="PANTHER" id="PTHR34296:SF2">
    <property type="entry name" value="ABC TRANSPORTER GUANOSINE-BINDING PROTEIN NUPN"/>
    <property type="match status" value="1"/>
</dbReference>
<reference evidence="9 10" key="1">
    <citation type="submission" date="2017-05" db="EMBL/GenBank/DDBJ databases">
        <title>Vagococcus spp. assemblies.</title>
        <authorList>
            <person name="Gulvik C.A."/>
        </authorList>
    </citation>
    <scope>NUCLEOTIDE SEQUENCE [LARGE SCALE GENOMIC DNA]</scope>
    <source>
        <strain evidence="9 10">CCUG 41755</strain>
    </source>
</reference>
<dbReference type="InterPro" id="IPR003760">
    <property type="entry name" value="PnrA-like"/>
</dbReference>
<organism evidence="9 10">
    <name type="scientific">Vagococcus fessus</name>
    <dbReference type="NCBI Taxonomy" id="120370"/>
    <lineage>
        <taxon>Bacteria</taxon>
        <taxon>Bacillati</taxon>
        <taxon>Bacillota</taxon>
        <taxon>Bacilli</taxon>
        <taxon>Lactobacillales</taxon>
        <taxon>Enterococcaceae</taxon>
        <taxon>Vagococcus</taxon>
    </lineage>
</organism>
<dbReference type="RefSeq" id="WP_126831857.1">
    <property type="nucleotide sequence ID" value="NZ_CBCRYB010000017.1"/>
</dbReference>
<dbReference type="AlphaFoldDB" id="A0A430A950"/>
<sequence length="353" mass="37217">MKVSKKFGMGLLALGLCTTLVACGSNDKGDKKESKGSDGQHTVALVTDLGGVDDKSFNQSAWEGLQEWGKANKLEKGNGGFNYYQSNSDSEFDTNINTALNDGFETIFGIGYKLKPAIDAAAAANADKNFVLIDDQIDGKDNVASVVFKDNEAAYLAGIAAAMTTKSNKVGFVGGQEGDVIGRFDAGFEAGVKSVNKDIDVSSSYVGSFGDAPKGKATAEAMYGKGIDIIYHASGDTGNGVFTAAKDIIKADKDKKVWVIGVDRDQTAEGKEGELNVTLTSTLKGVSKVVQDLATQANDGKFPGGEHLVYGLKEDGVDLSEGQLSDEIKEAVNKAKEEIKEGKIEVPEKPAKK</sequence>
<evidence type="ECO:0000259" key="8">
    <source>
        <dbReference type="Pfam" id="PF02608"/>
    </source>
</evidence>
<keyword evidence="3" id="KW-1003">Cell membrane</keyword>
<feature type="signal peptide" evidence="7">
    <location>
        <begin position="1"/>
        <end position="22"/>
    </location>
</feature>
<keyword evidence="4 7" id="KW-0732">Signal</keyword>
<evidence type="ECO:0000256" key="1">
    <source>
        <dbReference type="ARBA" id="ARBA00004193"/>
    </source>
</evidence>
<keyword evidence="10" id="KW-1185">Reference proteome</keyword>
<comment type="subcellular location">
    <subcellularLocation>
        <location evidence="1">Cell membrane</location>
        <topology evidence="1">Lipid-anchor</topology>
    </subcellularLocation>
</comment>
<evidence type="ECO:0000313" key="9">
    <source>
        <dbReference type="EMBL" id="RSU03650.1"/>
    </source>
</evidence>
<accession>A0A430A950</accession>
<comment type="similarity">
    <text evidence="2">Belongs to the BMP lipoprotein family.</text>
</comment>
<protein>
    <submittedName>
        <fullName evidence="9">BMP family ABC transporter substrate-binding protein</fullName>
    </submittedName>
</protein>
<evidence type="ECO:0000256" key="4">
    <source>
        <dbReference type="ARBA" id="ARBA00022729"/>
    </source>
</evidence>